<dbReference type="AlphaFoldDB" id="A0A318TVD6"/>
<dbReference type="OrthoDB" id="8138893at2"/>
<sequence length="111" mass="11502">MRSSMMILLSSIVAVFLMLVVTGRHDGMHVIETAVAATPVAPVSPIRAISSQSCSSDGCPMRCESDEALVSAICIGVTGAKFSDTIRVDNGVLTATCGSNTSNIVVLCARK</sequence>
<name>A0A318TVD6_9BRAD</name>
<evidence type="ECO:0000313" key="2">
    <source>
        <dbReference type="Proteomes" id="UP000248148"/>
    </source>
</evidence>
<evidence type="ECO:0000313" key="1">
    <source>
        <dbReference type="EMBL" id="PYF03649.1"/>
    </source>
</evidence>
<accession>A0A318TVD6</accession>
<dbReference type="RefSeq" id="WP_110780467.1">
    <property type="nucleotide sequence ID" value="NZ_QJTI01000006.1"/>
</dbReference>
<dbReference type="Proteomes" id="UP000248148">
    <property type="component" value="Unassembled WGS sequence"/>
</dbReference>
<gene>
    <name evidence="1" type="ORF">BJ122_106144</name>
</gene>
<keyword evidence="2" id="KW-1185">Reference proteome</keyword>
<protein>
    <submittedName>
        <fullName evidence="1">Uncharacterized protein</fullName>
    </submittedName>
</protein>
<comment type="caution">
    <text evidence="1">The sequence shown here is derived from an EMBL/GenBank/DDBJ whole genome shotgun (WGS) entry which is preliminary data.</text>
</comment>
<dbReference type="EMBL" id="QJTI01000006">
    <property type="protein sequence ID" value="PYF03649.1"/>
    <property type="molecule type" value="Genomic_DNA"/>
</dbReference>
<reference evidence="1 2" key="1">
    <citation type="submission" date="2018-06" db="EMBL/GenBank/DDBJ databases">
        <title>Genomic Encyclopedia of Archaeal and Bacterial Type Strains, Phase II (KMG-II): from individual species to whole genera.</title>
        <authorList>
            <person name="Goeker M."/>
        </authorList>
    </citation>
    <scope>NUCLEOTIDE SEQUENCE [LARGE SCALE GENOMIC DNA]</scope>
    <source>
        <strain evidence="1 2">JCM 11668</strain>
    </source>
</reference>
<proteinExistence type="predicted"/>
<organism evidence="1 2">
    <name type="scientific">Rhodopseudomonas faecalis</name>
    <dbReference type="NCBI Taxonomy" id="99655"/>
    <lineage>
        <taxon>Bacteria</taxon>
        <taxon>Pseudomonadati</taxon>
        <taxon>Pseudomonadota</taxon>
        <taxon>Alphaproteobacteria</taxon>
        <taxon>Hyphomicrobiales</taxon>
        <taxon>Nitrobacteraceae</taxon>
        <taxon>Rhodopseudomonas</taxon>
    </lineage>
</organism>